<accession>A0A371PI18</accession>
<dbReference type="Proteomes" id="UP000261905">
    <property type="component" value="Unassembled WGS sequence"/>
</dbReference>
<name>A0A371PI18_9BACL</name>
<comment type="caution">
    <text evidence="1">The sequence shown here is derived from an EMBL/GenBank/DDBJ whole genome shotgun (WGS) entry which is preliminary data.</text>
</comment>
<protein>
    <submittedName>
        <fullName evidence="1">Uncharacterized protein</fullName>
    </submittedName>
</protein>
<dbReference type="OrthoDB" id="2638892at2"/>
<dbReference type="AlphaFoldDB" id="A0A371PI18"/>
<dbReference type="EMBL" id="QUBQ01000002">
    <property type="protein sequence ID" value="REK75168.1"/>
    <property type="molecule type" value="Genomic_DNA"/>
</dbReference>
<dbReference type="RefSeq" id="WP_116047087.1">
    <property type="nucleotide sequence ID" value="NZ_QUBQ01000002.1"/>
</dbReference>
<sequence>MHRVDKIKFVLFFGKPLEEPCYGYMEMNSDGQLIALFNKHGEELDMNGGHEVIKVKTLGKFDNEDRDNFYDLLESDGVG</sequence>
<proteinExistence type="predicted"/>
<gene>
    <name evidence="1" type="ORF">DX130_16180</name>
</gene>
<evidence type="ECO:0000313" key="1">
    <source>
        <dbReference type="EMBL" id="REK75168.1"/>
    </source>
</evidence>
<organism evidence="1 2">
    <name type="scientific">Paenibacillus paeoniae</name>
    <dbReference type="NCBI Taxonomy" id="2292705"/>
    <lineage>
        <taxon>Bacteria</taxon>
        <taxon>Bacillati</taxon>
        <taxon>Bacillota</taxon>
        <taxon>Bacilli</taxon>
        <taxon>Bacillales</taxon>
        <taxon>Paenibacillaceae</taxon>
        <taxon>Paenibacillus</taxon>
    </lineage>
</organism>
<evidence type="ECO:0000313" key="2">
    <source>
        <dbReference type="Proteomes" id="UP000261905"/>
    </source>
</evidence>
<keyword evidence="2" id="KW-1185">Reference proteome</keyword>
<reference evidence="1 2" key="1">
    <citation type="submission" date="2018-08" db="EMBL/GenBank/DDBJ databases">
        <title>Paenibacillus sp. M4BSY-1, whole genome shotgun sequence.</title>
        <authorList>
            <person name="Tuo L."/>
        </authorList>
    </citation>
    <scope>NUCLEOTIDE SEQUENCE [LARGE SCALE GENOMIC DNA]</scope>
    <source>
        <strain evidence="1 2">M4BSY-1</strain>
    </source>
</reference>